<dbReference type="Proteomes" id="UP000481861">
    <property type="component" value="Unassembled WGS sequence"/>
</dbReference>
<evidence type="ECO:0000256" key="10">
    <source>
        <dbReference type="ARBA" id="ARBA00023157"/>
    </source>
</evidence>
<evidence type="ECO:0000256" key="5">
    <source>
        <dbReference type="ARBA" id="ARBA00022729"/>
    </source>
</evidence>
<dbReference type="EMBL" id="JAADJZ010000009">
    <property type="protein sequence ID" value="KAF2872273.1"/>
    <property type="molecule type" value="Genomic_DNA"/>
</dbReference>
<dbReference type="Pfam" id="PF03443">
    <property type="entry name" value="AA9"/>
    <property type="match status" value="1"/>
</dbReference>
<evidence type="ECO:0000256" key="6">
    <source>
        <dbReference type="ARBA" id="ARBA00023001"/>
    </source>
</evidence>
<evidence type="ECO:0000313" key="18">
    <source>
        <dbReference type="EMBL" id="KAF2872273.1"/>
    </source>
</evidence>
<reference evidence="18 19" key="1">
    <citation type="submission" date="2020-01" db="EMBL/GenBank/DDBJ databases">
        <authorList>
            <consortium name="DOE Joint Genome Institute"/>
            <person name="Haridas S."/>
            <person name="Albert R."/>
            <person name="Binder M."/>
            <person name="Bloem J."/>
            <person name="Labutti K."/>
            <person name="Salamov A."/>
            <person name="Andreopoulos B."/>
            <person name="Baker S.E."/>
            <person name="Barry K."/>
            <person name="Bills G."/>
            <person name="Bluhm B.H."/>
            <person name="Cannon C."/>
            <person name="Castanera R."/>
            <person name="Culley D.E."/>
            <person name="Daum C."/>
            <person name="Ezra D."/>
            <person name="Gonzalez J.B."/>
            <person name="Henrissat B."/>
            <person name="Kuo A."/>
            <person name="Liang C."/>
            <person name="Lipzen A."/>
            <person name="Lutzoni F."/>
            <person name="Magnuson J."/>
            <person name="Mondo S."/>
            <person name="Nolan M."/>
            <person name="Ohm R."/>
            <person name="Pangilinan J."/>
            <person name="Park H.-J.H."/>
            <person name="Ramirez L."/>
            <person name="Alfaro M."/>
            <person name="Sun H."/>
            <person name="Tritt A."/>
            <person name="Yoshinaga Y."/>
            <person name="Zwiers L.-H.L."/>
            <person name="Turgeon B.G."/>
            <person name="Goodwin S.B."/>
            <person name="Spatafora J.W."/>
            <person name="Crous P.W."/>
            <person name="Grigoriev I.V."/>
        </authorList>
    </citation>
    <scope>NUCLEOTIDE SEQUENCE [LARGE SCALE GENOMIC DNA]</scope>
    <source>
        <strain evidence="18 19">CBS 611.86</strain>
    </source>
</reference>
<keyword evidence="18" id="KW-0378">Hydrolase</keyword>
<dbReference type="PANTHER" id="PTHR33353">
    <property type="entry name" value="PUTATIVE (AFU_ORTHOLOGUE AFUA_1G12560)-RELATED"/>
    <property type="match status" value="1"/>
</dbReference>
<evidence type="ECO:0000256" key="3">
    <source>
        <dbReference type="ARBA" id="ARBA00022525"/>
    </source>
</evidence>
<sequence>MKHSTIAVSAALLAQGASAHYVFSRLVVNNTVSSDFQYIRDVAASPNGQPEIFGKGFPLYGLSNPELVCGRDAFPVRNPAISTATVLAGDDVGFHLTGPYSDDDGYQPTIFHTGPGQVFLSKLPDGMTNLNDYDGKGDFFKIAYAGVKDKENEWVLLGNLAMNFTIPPTTPPGKYLMRLEHWMADYRKGNSQWYVSCAHVEIKGKGGGTPSEFIRFPNAYSEEDPSIWFHDPNTGDFPKNANGDVDLSKYVAPKPDVWTG</sequence>
<keyword evidence="12" id="KW-0624">Polysaccharide degradation</keyword>
<keyword evidence="3" id="KW-0964">Secreted</keyword>
<keyword evidence="9" id="KW-0503">Monooxygenase</keyword>
<dbReference type="Gene3D" id="2.70.50.70">
    <property type="match status" value="1"/>
</dbReference>
<keyword evidence="4" id="KW-0479">Metal-binding</keyword>
<comment type="similarity">
    <text evidence="13">Belongs to the polysaccharide monooxygenase AA9 family.</text>
</comment>
<gene>
    <name evidence="18" type="ORF">BDV95DRAFT_379425</name>
</gene>
<evidence type="ECO:0000256" key="2">
    <source>
        <dbReference type="ARBA" id="ARBA00004613"/>
    </source>
</evidence>
<comment type="subcellular location">
    <subcellularLocation>
        <location evidence="2">Secreted</location>
    </subcellularLocation>
</comment>
<feature type="signal peptide" evidence="16">
    <location>
        <begin position="1"/>
        <end position="19"/>
    </location>
</feature>
<evidence type="ECO:0000256" key="13">
    <source>
        <dbReference type="ARBA" id="ARBA00044502"/>
    </source>
</evidence>
<dbReference type="EC" id="1.14.99.56" evidence="15"/>
<accession>A0A7C8IBQ7</accession>
<evidence type="ECO:0000256" key="12">
    <source>
        <dbReference type="ARBA" id="ARBA00023326"/>
    </source>
</evidence>
<evidence type="ECO:0000259" key="17">
    <source>
        <dbReference type="Pfam" id="PF03443"/>
    </source>
</evidence>
<evidence type="ECO:0000256" key="16">
    <source>
        <dbReference type="SAM" id="SignalP"/>
    </source>
</evidence>
<dbReference type="GO" id="GO:0004497">
    <property type="term" value="F:monooxygenase activity"/>
    <property type="evidence" value="ECO:0007669"/>
    <property type="project" value="UniProtKB-KW"/>
</dbReference>
<dbReference type="PANTHER" id="PTHR33353:SF10">
    <property type="entry name" value="ENDO-BETA-1,4-GLUCANASE D"/>
    <property type="match status" value="1"/>
</dbReference>
<comment type="cofactor">
    <cofactor evidence="1">
        <name>Cu(2+)</name>
        <dbReference type="ChEBI" id="CHEBI:29036"/>
    </cofactor>
</comment>
<dbReference type="InterPro" id="IPR005103">
    <property type="entry name" value="AA9_LPMO"/>
</dbReference>
<protein>
    <recommendedName>
        <fullName evidence="15">lytic cellulose monooxygenase (C4-dehydrogenating)</fullName>
        <ecNumber evidence="15">1.14.99.56</ecNumber>
    </recommendedName>
</protein>
<evidence type="ECO:0000256" key="4">
    <source>
        <dbReference type="ARBA" id="ARBA00022723"/>
    </source>
</evidence>
<evidence type="ECO:0000313" key="19">
    <source>
        <dbReference type="Proteomes" id="UP000481861"/>
    </source>
</evidence>
<name>A0A7C8IBQ7_9PLEO</name>
<proteinExistence type="inferred from homology"/>
<keyword evidence="8" id="KW-0186">Copper</keyword>
<feature type="domain" description="Auxiliary Activity family 9 catalytic" evidence="17">
    <location>
        <begin position="20"/>
        <end position="230"/>
    </location>
</feature>
<evidence type="ECO:0000256" key="9">
    <source>
        <dbReference type="ARBA" id="ARBA00023033"/>
    </source>
</evidence>
<keyword evidence="6" id="KW-0136">Cellulose degradation</keyword>
<comment type="catalytic activity">
    <reaction evidence="14">
        <text>[(1-&gt;4)-beta-D-glucosyl]n+m + reduced acceptor + O2 = 4-dehydro-beta-D-glucosyl-[(1-&gt;4)-beta-D-glucosyl]n-1 + [(1-&gt;4)-beta-D-glucosyl]m + acceptor + H2O.</text>
        <dbReference type="EC" id="1.14.99.56"/>
    </reaction>
</comment>
<feature type="chain" id="PRO_5028893073" description="lytic cellulose monooxygenase (C4-dehydrogenating)" evidence="16">
    <location>
        <begin position="20"/>
        <end position="260"/>
    </location>
</feature>
<dbReference type="GO" id="GO:0016787">
    <property type="term" value="F:hydrolase activity"/>
    <property type="evidence" value="ECO:0007669"/>
    <property type="project" value="UniProtKB-KW"/>
</dbReference>
<keyword evidence="19" id="KW-1185">Reference proteome</keyword>
<evidence type="ECO:0000256" key="14">
    <source>
        <dbReference type="ARBA" id="ARBA00045077"/>
    </source>
</evidence>
<evidence type="ECO:0000256" key="8">
    <source>
        <dbReference type="ARBA" id="ARBA00023008"/>
    </source>
</evidence>
<dbReference type="GO" id="GO:0046872">
    <property type="term" value="F:metal ion binding"/>
    <property type="evidence" value="ECO:0007669"/>
    <property type="project" value="UniProtKB-KW"/>
</dbReference>
<dbReference type="InterPro" id="IPR049892">
    <property type="entry name" value="AA9"/>
</dbReference>
<dbReference type="GO" id="GO:0005576">
    <property type="term" value="C:extracellular region"/>
    <property type="evidence" value="ECO:0007669"/>
    <property type="project" value="UniProtKB-SubCell"/>
</dbReference>
<organism evidence="18 19">
    <name type="scientific">Massariosphaeria phaeospora</name>
    <dbReference type="NCBI Taxonomy" id="100035"/>
    <lineage>
        <taxon>Eukaryota</taxon>
        <taxon>Fungi</taxon>
        <taxon>Dikarya</taxon>
        <taxon>Ascomycota</taxon>
        <taxon>Pezizomycotina</taxon>
        <taxon>Dothideomycetes</taxon>
        <taxon>Pleosporomycetidae</taxon>
        <taxon>Pleosporales</taxon>
        <taxon>Pleosporales incertae sedis</taxon>
        <taxon>Massariosphaeria</taxon>
    </lineage>
</organism>
<dbReference type="AlphaFoldDB" id="A0A7C8IBQ7"/>
<keyword evidence="5 16" id="KW-0732">Signal</keyword>
<keyword evidence="11" id="KW-0119">Carbohydrate metabolism</keyword>
<keyword evidence="7" id="KW-0560">Oxidoreductase</keyword>
<evidence type="ECO:0000256" key="1">
    <source>
        <dbReference type="ARBA" id="ARBA00001973"/>
    </source>
</evidence>
<dbReference type="OrthoDB" id="6038816at2759"/>
<evidence type="ECO:0000256" key="15">
    <source>
        <dbReference type="ARBA" id="ARBA00047174"/>
    </source>
</evidence>
<comment type="caution">
    <text evidence="18">The sequence shown here is derived from an EMBL/GenBank/DDBJ whole genome shotgun (WGS) entry which is preliminary data.</text>
</comment>
<evidence type="ECO:0000256" key="7">
    <source>
        <dbReference type="ARBA" id="ARBA00023002"/>
    </source>
</evidence>
<keyword evidence="10" id="KW-1015">Disulfide bond</keyword>
<dbReference type="GO" id="GO:0030245">
    <property type="term" value="P:cellulose catabolic process"/>
    <property type="evidence" value="ECO:0007669"/>
    <property type="project" value="UniProtKB-KW"/>
</dbReference>
<evidence type="ECO:0000256" key="11">
    <source>
        <dbReference type="ARBA" id="ARBA00023277"/>
    </source>
</evidence>